<dbReference type="SUPFAM" id="SSF56003">
    <property type="entry name" value="Molybdenum cofactor-binding domain"/>
    <property type="match status" value="1"/>
</dbReference>
<gene>
    <name evidence="2" type="ORF">S03H2_67950</name>
</gene>
<dbReference type="InterPro" id="IPR008274">
    <property type="entry name" value="AldOxase/xan_DH_MoCoBD1"/>
</dbReference>
<organism evidence="2">
    <name type="scientific">marine sediment metagenome</name>
    <dbReference type="NCBI Taxonomy" id="412755"/>
    <lineage>
        <taxon>unclassified sequences</taxon>
        <taxon>metagenomes</taxon>
        <taxon>ecological metagenomes</taxon>
    </lineage>
</organism>
<dbReference type="Gene3D" id="3.30.365.10">
    <property type="entry name" value="Aldehyde oxidase/xanthine dehydrogenase, molybdopterin binding domain"/>
    <property type="match status" value="1"/>
</dbReference>
<dbReference type="AlphaFoldDB" id="X1JCJ2"/>
<evidence type="ECO:0000313" key="2">
    <source>
        <dbReference type="EMBL" id="GAH79230.1"/>
    </source>
</evidence>
<protein>
    <recommendedName>
        <fullName evidence="1">Aldehyde oxidase/xanthine dehydrogenase first molybdopterin binding domain-containing protein</fullName>
    </recommendedName>
</protein>
<name>X1JCJ2_9ZZZZ</name>
<accession>X1JCJ2</accession>
<reference evidence="2" key="1">
    <citation type="journal article" date="2014" name="Front. Microbiol.">
        <title>High frequency of phylogenetically diverse reductive dehalogenase-homologous genes in deep subseafloor sedimentary metagenomes.</title>
        <authorList>
            <person name="Kawai M."/>
            <person name="Futagami T."/>
            <person name="Toyoda A."/>
            <person name="Takaki Y."/>
            <person name="Nishi S."/>
            <person name="Hori S."/>
            <person name="Arai W."/>
            <person name="Tsubouchi T."/>
            <person name="Morono Y."/>
            <person name="Uchiyama I."/>
            <person name="Ito T."/>
            <person name="Fujiyama A."/>
            <person name="Inagaki F."/>
            <person name="Takami H."/>
        </authorList>
    </citation>
    <scope>NUCLEOTIDE SEQUENCE</scope>
    <source>
        <strain evidence="2">Expedition CK06-06</strain>
    </source>
</reference>
<feature type="domain" description="Aldehyde oxidase/xanthine dehydrogenase first molybdopterin binding" evidence="1">
    <location>
        <begin position="24"/>
        <end position="69"/>
    </location>
</feature>
<dbReference type="EMBL" id="BARU01044589">
    <property type="protein sequence ID" value="GAH79230.1"/>
    <property type="molecule type" value="Genomic_DNA"/>
</dbReference>
<feature type="non-terminal residue" evidence="2">
    <location>
        <position position="82"/>
    </location>
</feature>
<sequence>MALTAKPMPRPGPNFSLFSFQFEAYTNKSTTMAKRGHGSQQMTTAIESQMDWIAEDLGLDPVEFRLKNLRQKGDILPNRDTL</sequence>
<dbReference type="InterPro" id="IPR037165">
    <property type="entry name" value="AldOxase/xan_DH_Mopterin-bd_sf"/>
</dbReference>
<comment type="caution">
    <text evidence="2">The sequence shown here is derived from an EMBL/GenBank/DDBJ whole genome shotgun (WGS) entry which is preliminary data.</text>
</comment>
<dbReference type="Pfam" id="PF02738">
    <property type="entry name" value="MoCoBD_1"/>
    <property type="match status" value="1"/>
</dbReference>
<dbReference type="GO" id="GO:0016491">
    <property type="term" value="F:oxidoreductase activity"/>
    <property type="evidence" value="ECO:0007669"/>
    <property type="project" value="InterPro"/>
</dbReference>
<evidence type="ECO:0000259" key="1">
    <source>
        <dbReference type="Pfam" id="PF02738"/>
    </source>
</evidence>
<proteinExistence type="predicted"/>